<dbReference type="EMBL" id="CAIX01000007">
    <property type="protein sequence ID" value="CCI40335.1"/>
    <property type="molecule type" value="Genomic_DNA"/>
</dbReference>
<keyword evidence="1" id="KW-0812">Transmembrane</keyword>
<dbReference type="InParanoid" id="A0A024G105"/>
<accession>A0A024G105</accession>
<evidence type="ECO:0000313" key="2">
    <source>
        <dbReference type="EMBL" id="CCI40335.1"/>
    </source>
</evidence>
<dbReference type="AlphaFoldDB" id="A0A024G105"/>
<evidence type="ECO:0000256" key="1">
    <source>
        <dbReference type="SAM" id="Phobius"/>
    </source>
</evidence>
<comment type="caution">
    <text evidence="2">The sequence shown here is derived from an EMBL/GenBank/DDBJ whole genome shotgun (WGS) entry which is preliminary data.</text>
</comment>
<reference evidence="2 3" key="1">
    <citation type="submission" date="2012-05" db="EMBL/GenBank/DDBJ databases">
        <title>Recombination and specialization in a pathogen metapopulation.</title>
        <authorList>
            <person name="Gardiner A."/>
            <person name="Kemen E."/>
            <person name="Schultz-Larsen T."/>
            <person name="MacLean D."/>
            <person name="Van Oosterhout C."/>
            <person name="Jones J.D.G."/>
        </authorList>
    </citation>
    <scope>NUCLEOTIDE SEQUENCE [LARGE SCALE GENOMIC DNA]</scope>
    <source>
        <strain evidence="2 3">Ac Nc2</strain>
    </source>
</reference>
<gene>
    <name evidence="2" type="ORF">BN9_011190</name>
</gene>
<dbReference type="Proteomes" id="UP000053237">
    <property type="component" value="Unassembled WGS sequence"/>
</dbReference>
<protein>
    <submittedName>
        <fullName evidence="2">Uncharacterized protein</fullName>
    </submittedName>
</protein>
<keyword evidence="3" id="KW-1185">Reference proteome</keyword>
<evidence type="ECO:0000313" key="3">
    <source>
        <dbReference type="Proteomes" id="UP000053237"/>
    </source>
</evidence>
<sequence>MGFIRSQFTRQLKYLTRGTGVIILEKLTFERASGYCYRELLIQRFERSKSHKSQPGTGNNRLFFVYSILYESFTLIILRVGAVFLGWNSIFTCFLHSKIQVHLCDRKTPSHIVKYLNSRDSHAMVPLGRSASSMLNSPSFTTFAAADWSSALHQHAHEYAWLLLSYFPINVSVAPEITPARGSCHRAESNVCDDASSSRISFIFSIDILESLPYNGACMDTSTLKLTIIN</sequence>
<keyword evidence="1" id="KW-0472">Membrane</keyword>
<feature type="transmembrane region" description="Helical" evidence="1">
    <location>
        <begin position="62"/>
        <end position="87"/>
    </location>
</feature>
<keyword evidence="1" id="KW-1133">Transmembrane helix</keyword>
<name>A0A024G105_9STRA</name>
<proteinExistence type="predicted"/>
<organism evidence="2 3">
    <name type="scientific">Albugo candida</name>
    <dbReference type="NCBI Taxonomy" id="65357"/>
    <lineage>
        <taxon>Eukaryota</taxon>
        <taxon>Sar</taxon>
        <taxon>Stramenopiles</taxon>
        <taxon>Oomycota</taxon>
        <taxon>Peronosporomycetes</taxon>
        <taxon>Albuginales</taxon>
        <taxon>Albuginaceae</taxon>
        <taxon>Albugo</taxon>
    </lineage>
</organism>